<dbReference type="InterPro" id="IPR000259">
    <property type="entry name" value="Adhesion_dom_fimbrial"/>
</dbReference>
<evidence type="ECO:0000313" key="8">
    <source>
        <dbReference type="Proteomes" id="UP000295645"/>
    </source>
</evidence>
<comment type="similarity">
    <text evidence="2">Belongs to the fimbrial protein family.</text>
</comment>
<evidence type="ECO:0000256" key="3">
    <source>
        <dbReference type="ARBA" id="ARBA00022729"/>
    </source>
</evidence>
<evidence type="ECO:0000256" key="2">
    <source>
        <dbReference type="ARBA" id="ARBA00006671"/>
    </source>
</evidence>
<evidence type="ECO:0000259" key="6">
    <source>
        <dbReference type="Pfam" id="PF00419"/>
    </source>
</evidence>
<dbReference type="OrthoDB" id="5957278at2"/>
<reference evidence="7 8" key="1">
    <citation type="submission" date="2019-03" db="EMBL/GenBank/DDBJ databases">
        <title>Above-ground endophytic microbial communities from plants in different locations in the United States.</title>
        <authorList>
            <person name="Frank C."/>
        </authorList>
    </citation>
    <scope>NUCLEOTIDE SEQUENCE [LARGE SCALE GENOMIC DNA]</scope>
    <source>
        <strain evidence="7 8">LP_13_YM</strain>
    </source>
</reference>
<dbReference type="InterPro" id="IPR050263">
    <property type="entry name" value="Bact_Fimbrial_Adh_Pro"/>
</dbReference>
<evidence type="ECO:0000313" key="7">
    <source>
        <dbReference type="EMBL" id="TCV93870.1"/>
    </source>
</evidence>
<dbReference type="GO" id="GO:0009289">
    <property type="term" value="C:pilus"/>
    <property type="evidence" value="ECO:0007669"/>
    <property type="project" value="UniProtKB-SubCell"/>
</dbReference>
<feature type="chain" id="PRO_5021016264" evidence="5">
    <location>
        <begin position="28"/>
        <end position="177"/>
    </location>
</feature>
<dbReference type="InterPro" id="IPR008966">
    <property type="entry name" value="Adhesion_dom_sf"/>
</dbReference>
<dbReference type="PANTHER" id="PTHR33420:SF12">
    <property type="entry name" value="FIMBRIN-LIKE PROTEIN FIMI-RELATED"/>
    <property type="match status" value="1"/>
</dbReference>
<dbReference type="Proteomes" id="UP000295645">
    <property type="component" value="Unassembled WGS sequence"/>
</dbReference>
<dbReference type="Pfam" id="PF00419">
    <property type="entry name" value="Fimbrial"/>
    <property type="match status" value="1"/>
</dbReference>
<gene>
    <name evidence="7" type="ORF">EC912_10464</name>
</gene>
<feature type="signal peptide" evidence="5">
    <location>
        <begin position="1"/>
        <end position="27"/>
    </location>
</feature>
<dbReference type="AlphaFoldDB" id="A0A4R3YNF1"/>
<proteinExistence type="inferred from homology"/>
<dbReference type="PROSITE" id="PS51257">
    <property type="entry name" value="PROKAR_LIPOPROTEIN"/>
    <property type="match status" value="1"/>
</dbReference>
<dbReference type="PANTHER" id="PTHR33420">
    <property type="entry name" value="FIMBRIAL SUBUNIT ELFA-RELATED"/>
    <property type="match status" value="1"/>
</dbReference>
<dbReference type="InterPro" id="IPR036937">
    <property type="entry name" value="Adhesion_dom_fimbrial_sf"/>
</dbReference>
<feature type="domain" description="Fimbrial-type adhesion" evidence="6">
    <location>
        <begin position="48"/>
        <end position="174"/>
    </location>
</feature>
<dbReference type="SUPFAM" id="SSF49401">
    <property type="entry name" value="Bacterial adhesins"/>
    <property type="match status" value="1"/>
</dbReference>
<comment type="subcellular location">
    <subcellularLocation>
        <location evidence="1">Fimbrium</location>
    </subcellularLocation>
</comment>
<keyword evidence="3 5" id="KW-0732">Signal</keyword>
<evidence type="ECO:0000256" key="4">
    <source>
        <dbReference type="ARBA" id="ARBA00023263"/>
    </source>
</evidence>
<dbReference type="RefSeq" id="WP_132144009.1">
    <property type="nucleotide sequence ID" value="NZ_SMCS01000004.1"/>
</dbReference>
<name>A0A4R3YNF1_9GAMM</name>
<sequence>MTSRSGVFAVAMATACLAISFASSAGASVQPGASESVNLWVNGRIVGGCAFETADLKIPLGQIKASELPAVGAPGPWVERAFRATACDAVNRVLMSFDGVPDVDDANLFAVDDASRGIAIELQTADGRPVVPRSLQPVVWDPLPARGEFGYRARYKRVRDMTPGNADATVTVGMMFE</sequence>
<dbReference type="Gene3D" id="2.60.40.1090">
    <property type="entry name" value="Fimbrial-type adhesion domain"/>
    <property type="match status" value="1"/>
</dbReference>
<dbReference type="EMBL" id="SMCS01000004">
    <property type="protein sequence ID" value="TCV93870.1"/>
    <property type="molecule type" value="Genomic_DNA"/>
</dbReference>
<keyword evidence="8" id="KW-1185">Reference proteome</keyword>
<protein>
    <submittedName>
        <fullName evidence="7">Type 1 fimbria pilin</fullName>
    </submittedName>
</protein>
<evidence type="ECO:0000256" key="5">
    <source>
        <dbReference type="SAM" id="SignalP"/>
    </source>
</evidence>
<evidence type="ECO:0000256" key="1">
    <source>
        <dbReference type="ARBA" id="ARBA00004561"/>
    </source>
</evidence>
<organism evidence="7 8">
    <name type="scientific">Luteibacter rhizovicinus</name>
    <dbReference type="NCBI Taxonomy" id="242606"/>
    <lineage>
        <taxon>Bacteria</taxon>
        <taxon>Pseudomonadati</taxon>
        <taxon>Pseudomonadota</taxon>
        <taxon>Gammaproteobacteria</taxon>
        <taxon>Lysobacterales</taxon>
        <taxon>Rhodanobacteraceae</taxon>
        <taxon>Luteibacter</taxon>
    </lineage>
</organism>
<accession>A0A4R3YNF1</accession>
<keyword evidence="4" id="KW-0281">Fimbrium</keyword>
<dbReference type="GO" id="GO:0043709">
    <property type="term" value="P:cell adhesion involved in single-species biofilm formation"/>
    <property type="evidence" value="ECO:0007669"/>
    <property type="project" value="TreeGrafter"/>
</dbReference>
<comment type="caution">
    <text evidence="7">The sequence shown here is derived from an EMBL/GenBank/DDBJ whole genome shotgun (WGS) entry which is preliminary data.</text>
</comment>